<proteinExistence type="predicted"/>
<dbReference type="EMBL" id="CP047226">
    <property type="protein sequence ID" value="QHG10260.1"/>
    <property type="molecule type" value="Genomic_DNA"/>
</dbReference>
<dbReference type="AlphaFoldDB" id="A0A6P1KH93"/>
<accession>A0A6P1KH93</accession>
<protein>
    <submittedName>
        <fullName evidence="2">DUF4435 domain-containing protein</fullName>
    </submittedName>
</protein>
<name>A0A6P1KH93_FAUOS</name>
<evidence type="ECO:0000259" key="1">
    <source>
        <dbReference type="Pfam" id="PF14491"/>
    </source>
</evidence>
<sequence>MSNSQFGDYFTNPNFVGGYNAIKEGKKEAFKKGMVYVEDDSDISLWKKFINQILPNKYNFTTATSSKGNKAEGKRVLEKMYPKANIKVLFAVDADYDFLTSNLDISHAFRDNPFILHTYSFSKESVMLEKTQLDNFIQKCQHTQSHNADLEKFLVLFSEVAFDGLIKYLAFIKQHNFQIIEYNEFHQCFNIKSKIIVTDDLSLDNSVIHEVVVNLSHFFSQKNLAEADIQQMKVLFDSLNITRENAYRFISGHEIYDLIEEIHEQVTKKLYDKEINSIKQNCTGKAIQERIKQVKRIFEQSFKLATFCNTYVPNEQDEIHQRILEQVQKIKDLQPIN</sequence>
<evidence type="ECO:0000313" key="2">
    <source>
        <dbReference type="EMBL" id="QHG10260.1"/>
    </source>
</evidence>
<feature type="domain" description="DUF4435" evidence="1">
    <location>
        <begin position="34"/>
        <end position="270"/>
    </location>
</feature>
<dbReference type="InterPro" id="IPR029492">
    <property type="entry name" value="DUF4435"/>
</dbReference>
<organism evidence="2">
    <name type="scientific">Faucicola osloensis</name>
    <name type="common">Moraxella osloensis</name>
    <dbReference type="NCBI Taxonomy" id="34062"/>
    <lineage>
        <taxon>Bacteria</taxon>
        <taxon>Pseudomonadati</taxon>
        <taxon>Pseudomonadota</taxon>
        <taxon>Gammaproteobacteria</taxon>
        <taxon>Moraxellales</taxon>
        <taxon>Moraxellaceae</taxon>
        <taxon>Faucicola</taxon>
    </lineage>
</organism>
<dbReference type="Pfam" id="PF14491">
    <property type="entry name" value="DUF4435"/>
    <property type="match status" value="1"/>
</dbReference>
<reference evidence="2" key="1">
    <citation type="journal article" date="2020" name="Microbiol. Resour. Announc.">
        <title>Complete Genome Sequence of Moraxella osloensis Strain YV1, Isolated from an Australian Wastewater Treatment Plant.</title>
        <authorList>
            <person name="Batinovic S."/>
            <person name="Rice D.T.F."/>
            <person name="Seviour R.J."/>
            <person name="Petrovski S."/>
        </authorList>
    </citation>
    <scope>NUCLEOTIDE SEQUENCE</scope>
    <source>
        <strain evidence="2">YV1</strain>
    </source>
</reference>
<gene>
    <name evidence="2" type="ORF">GSF12_10470</name>
</gene>